<feature type="transmembrane region" description="Helical" evidence="1">
    <location>
        <begin position="78"/>
        <end position="96"/>
    </location>
</feature>
<dbReference type="AlphaFoldDB" id="A0A557SWA2"/>
<keyword evidence="1" id="KW-0472">Membrane</keyword>
<keyword evidence="1" id="KW-0812">Transmembrane</keyword>
<evidence type="ECO:0000313" key="3">
    <source>
        <dbReference type="Proteomes" id="UP000315289"/>
    </source>
</evidence>
<protein>
    <submittedName>
        <fullName evidence="2">Uncharacterized protein</fullName>
    </submittedName>
</protein>
<organism evidence="2 3">
    <name type="scientific">Candidatus Nitrosocosmicus arcticus</name>
    <dbReference type="NCBI Taxonomy" id="2035267"/>
    <lineage>
        <taxon>Archaea</taxon>
        <taxon>Nitrososphaerota</taxon>
        <taxon>Nitrososphaeria</taxon>
        <taxon>Nitrososphaerales</taxon>
        <taxon>Nitrososphaeraceae</taxon>
        <taxon>Candidatus Nitrosocosmicus</taxon>
    </lineage>
</organism>
<evidence type="ECO:0000313" key="2">
    <source>
        <dbReference type="EMBL" id="TVP40884.1"/>
    </source>
</evidence>
<reference evidence="2 3" key="1">
    <citation type="journal article" date="2019" name="Front. Microbiol.">
        <title>Ammonia Oxidation by the Arctic Terrestrial Thaumarchaeote Candidatus Nitrosocosmicus arcticus Is Stimulated by Increasing Temperatures.</title>
        <authorList>
            <person name="Alves R.J.E."/>
            <person name="Kerou M."/>
            <person name="Zappe A."/>
            <person name="Bittner R."/>
            <person name="Abby S.S."/>
            <person name="Schmidt H.A."/>
            <person name="Pfeifer K."/>
            <person name="Schleper C."/>
        </authorList>
    </citation>
    <scope>NUCLEOTIDE SEQUENCE [LARGE SCALE GENOMIC DNA]</scope>
    <source>
        <strain evidence="2 3">Kfb</strain>
    </source>
</reference>
<accession>A0A557SWA2</accession>
<sequence>MDFMIAAAIAALLNIGLLGTIIIIYVQNIRLIKSYFTYGLITIASAFMVQNIVIVIFWFNLYTAGPAIKAVVDAAAPYLFIINLAQTVGLAVMVWINTK</sequence>
<keyword evidence="3" id="KW-1185">Reference proteome</keyword>
<comment type="caution">
    <text evidence="2">The sequence shown here is derived from an EMBL/GenBank/DDBJ whole genome shotgun (WGS) entry which is preliminary data.</text>
</comment>
<dbReference type="Pfam" id="PF26119">
    <property type="entry name" value="DUF8036"/>
    <property type="match status" value="1"/>
</dbReference>
<dbReference type="Proteomes" id="UP000315289">
    <property type="component" value="Unassembled WGS sequence"/>
</dbReference>
<dbReference type="OrthoDB" id="9404at2157"/>
<dbReference type="InterPro" id="IPR058349">
    <property type="entry name" value="DUF8036"/>
</dbReference>
<keyword evidence="1" id="KW-1133">Transmembrane helix</keyword>
<evidence type="ECO:0000256" key="1">
    <source>
        <dbReference type="SAM" id="Phobius"/>
    </source>
</evidence>
<dbReference type="EMBL" id="VOAH01000005">
    <property type="protein sequence ID" value="TVP40884.1"/>
    <property type="molecule type" value="Genomic_DNA"/>
</dbReference>
<feature type="transmembrane region" description="Helical" evidence="1">
    <location>
        <begin position="38"/>
        <end position="58"/>
    </location>
</feature>
<dbReference type="RefSeq" id="WP_144729657.1">
    <property type="nucleotide sequence ID" value="NZ_ML675581.1"/>
</dbReference>
<name>A0A557SWA2_9ARCH</name>
<feature type="transmembrane region" description="Helical" evidence="1">
    <location>
        <begin position="6"/>
        <end position="26"/>
    </location>
</feature>
<gene>
    <name evidence="2" type="ORF">NARC_50065</name>
</gene>
<proteinExistence type="predicted"/>